<dbReference type="CDD" id="cd00609">
    <property type="entry name" value="AAT_like"/>
    <property type="match status" value="1"/>
</dbReference>
<evidence type="ECO:0000256" key="2">
    <source>
        <dbReference type="ARBA" id="ARBA00022898"/>
    </source>
</evidence>
<dbReference type="InterPro" id="IPR012318">
    <property type="entry name" value="HTH_CRP"/>
</dbReference>
<dbReference type="InterPro" id="IPR015424">
    <property type="entry name" value="PyrdxlP-dep_Trfase"/>
</dbReference>
<evidence type="ECO:0000313" key="8">
    <source>
        <dbReference type="Proteomes" id="UP000554520"/>
    </source>
</evidence>
<protein>
    <submittedName>
        <fullName evidence="7">DNA-binding transcriptional MocR family regulator</fullName>
    </submittedName>
</protein>
<dbReference type="InterPro" id="IPR051446">
    <property type="entry name" value="HTH_trans_reg/aminotransferase"/>
</dbReference>
<comment type="caution">
    <text evidence="7">The sequence shown here is derived from an EMBL/GenBank/DDBJ whole genome shotgun (WGS) entry which is preliminary data.</text>
</comment>
<dbReference type="Gene3D" id="3.40.640.10">
    <property type="entry name" value="Type I PLP-dependent aspartate aminotransferase-like (Major domain)"/>
    <property type="match status" value="1"/>
</dbReference>
<dbReference type="SUPFAM" id="SSF46785">
    <property type="entry name" value="Winged helix' DNA-binding domain"/>
    <property type="match status" value="1"/>
</dbReference>
<dbReference type="InterPro" id="IPR036388">
    <property type="entry name" value="WH-like_DNA-bd_sf"/>
</dbReference>
<evidence type="ECO:0000256" key="5">
    <source>
        <dbReference type="ARBA" id="ARBA00023163"/>
    </source>
</evidence>
<dbReference type="InterPro" id="IPR015421">
    <property type="entry name" value="PyrdxlP-dep_Trfase_major"/>
</dbReference>
<dbReference type="PROSITE" id="PS50949">
    <property type="entry name" value="HTH_GNTR"/>
    <property type="match status" value="1"/>
</dbReference>
<evidence type="ECO:0000256" key="4">
    <source>
        <dbReference type="ARBA" id="ARBA00023125"/>
    </source>
</evidence>
<organism evidence="7 8">
    <name type="scientific">Phyllobacterium trifolii</name>
    <dbReference type="NCBI Taxonomy" id="300193"/>
    <lineage>
        <taxon>Bacteria</taxon>
        <taxon>Pseudomonadati</taxon>
        <taxon>Pseudomonadota</taxon>
        <taxon>Alphaproteobacteria</taxon>
        <taxon>Hyphomicrobiales</taxon>
        <taxon>Phyllobacteriaceae</taxon>
        <taxon>Phyllobacterium</taxon>
    </lineage>
</organism>
<dbReference type="InterPro" id="IPR036390">
    <property type="entry name" value="WH_DNA-bd_sf"/>
</dbReference>
<dbReference type="SMART" id="SM00345">
    <property type="entry name" value="HTH_GNTR"/>
    <property type="match status" value="1"/>
</dbReference>
<accession>A0A839UGF4</accession>
<keyword evidence="4 7" id="KW-0238">DNA-binding</keyword>
<dbReference type="InterPro" id="IPR004839">
    <property type="entry name" value="Aminotransferase_I/II_large"/>
</dbReference>
<dbReference type="PANTHER" id="PTHR46577:SF1">
    <property type="entry name" value="HTH-TYPE TRANSCRIPTIONAL REGULATORY PROTEIN GABR"/>
    <property type="match status" value="1"/>
</dbReference>
<sequence>MNSIVWPFVVWYKPDVNAQNGSILMMQDLQLSGGEGPVYRRLADAIADRIASGLLTAGERLPPQREIAQSLGINVTTVTRAFSTLQERGLIDARPGRGMLVADQKNDAGAGFVSAPSEEAGIVDLSINRPATNAYLDVFTALLPRLAKNRHYDSIQDYHPAEGPLWARTAVADWLKPVAGDGDPGRVVLTIGAQHALDCVLSAVTQKSDVILADEVTYQGINALCRSHGLDLRGLAMDKGGLRPDAFDAACVQWRPRAVFLVPSLHNPTTITLSETRRREIVEIARRHNVLIIEDDVYRPLLNESPPSFASLEPELTVYIGGFSKCVAPGLRFGFAIGPRFMMGQVAAALRINCWSVNPMAALIATILLEEGTAVEVIDAQKAELSQRQHILIEMLGDFDLQTDVTSTHAWLHLPEPWRGASFARTCLQRGVGVLPGDAFAVGREPVQHGVRINIGAARSRDDLRRALKIMRELLEAGHLQIPGFV</sequence>
<keyword evidence="5" id="KW-0804">Transcription</keyword>
<dbReference type="CDD" id="cd07377">
    <property type="entry name" value="WHTH_GntR"/>
    <property type="match status" value="1"/>
</dbReference>
<dbReference type="GO" id="GO:0003700">
    <property type="term" value="F:DNA-binding transcription factor activity"/>
    <property type="evidence" value="ECO:0007669"/>
    <property type="project" value="InterPro"/>
</dbReference>
<dbReference type="SMART" id="SM00419">
    <property type="entry name" value="HTH_CRP"/>
    <property type="match status" value="1"/>
</dbReference>
<evidence type="ECO:0000256" key="3">
    <source>
        <dbReference type="ARBA" id="ARBA00023015"/>
    </source>
</evidence>
<evidence type="ECO:0000256" key="1">
    <source>
        <dbReference type="ARBA" id="ARBA00005384"/>
    </source>
</evidence>
<dbReference type="AlphaFoldDB" id="A0A839UGF4"/>
<dbReference type="Gene3D" id="3.90.1150.10">
    <property type="entry name" value="Aspartate Aminotransferase, domain 1"/>
    <property type="match status" value="1"/>
</dbReference>
<dbReference type="EMBL" id="JACHXN010000024">
    <property type="protein sequence ID" value="MBB3148894.1"/>
    <property type="molecule type" value="Genomic_DNA"/>
</dbReference>
<keyword evidence="8" id="KW-1185">Reference proteome</keyword>
<dbReference type="InterPro" id="IPR015422">
    <property type="entry name" value="PyrdxlP-dep_Trfase_small"/>
</dbReference>
<dbReference type="InterPro" id="IPR000524">
    <property type="entry name" value="Tscrpt_reg_HTH_GntR"/>
</dbReference>
<reference evidence="7 8" key="1">
    <citation type="submission" date="2020-08" db="EMBL/GenBank/DDBJ databases">
        <title>Genomic Encyclopedia of Type Strains, Phase III (KMG-III): the genomes of soil and plant-associated and newly described type strains.</title>
        <authorList>
            <person name="Whitman W."/>
        </authorList>
    </citation>
    <scope>NUCLEOTIDE SEQUENCE [LARGE SCALE GENOMIC DNA]</scope>
    <source>
        <strain evidence="7 8">CECT 7015</strain>
    </source>
</reference>
<keyword evidence="2" id="KW-0663">Pyridoxal phosphate</keyword>
<evidence type="ECO:0000259" key="6">
    <source>
        <dbReference type="PROSITE" id="PS50949"/>
    </source>
</evidence>
<proteinExistence type="inferred from homology"/>
<dbReference type="Gene3D" id="1.10.10.10">
    <property type="entry name" value="Winged helix-like DNA-binding domain superfamily/Winged helix DNA-binding domain"/>
    <property type="match status" value="1"/>
</dbReference>
<evidence type="ECO:0000313" key="7">
    <source>
        <dbReference type="EMBL" id="MBB3148894.1"/>
    </source>
</evidence>
<dbReference type="RefSeq" id="WP_246411201.1">
    <property type="nucleotide sequence ID" value="NZ_JACHXN010000024.1"/>
</dbReference>
<dbReference type="GO" id="GO:0030170">
    <property type="term" value="F:pyridoxal phosphate binding"/>
    <property type="evidence" value="ECO:0007669"/>
    <property type="project" value="InterPro"/>
</dbReference>
<dbReference type="SUPFAM" id="SSF53383">
    <property type="entry name" value="PLP-dependent transferases"/>
    <property type="match status" value="1"/>
</dbReference>
<dbReference type="Pfam" id="PF00155">
    <property type="entry name" value="Aminotran_1_2"/>
    <property type="match status" value="1"/>
</dbReference>
<name>A0A839UGF4_9HYPH</name>
<gene>
    <name evidence="7" type="ORF">FHS21_005342</name>
</gene>
<keyword evidence="3" id="KW-0805">Transcription regulation</keyword>
<dbReference type="Pfam" id="PF00392">
    <property type="entry name" value="GntR"/>
    <property type="match status" value="1"/>
</dbReference>
<dbReference type="GO" id="GO:0003677">
    <property type="term" value="F:DNA binding"/>
    <property type="evidence" value="ECO:0007669"/>
    <property type="project" value="UniProtKB-KW"/>
</dbReference>
<comment type="similarity">
    <text evidence="1">In the C-terminal section; belongs to the class-I pyridoxal-phosphate-dependent aminotransferase family.</text>
</comment>
<feature type="domain" description="HTH gntR-type" evidence="6">
    <location>
        <begin position="36"/>
        <end position="104"/>
    </location>
</feature>
<dbReference type="Proteomes" id="UP000554520">
    <property type="component" value="Unassembled WGS sequence"/>
</dbReference>
<dbReference type="PANTHER" id="PTHR46577">
    <property type="entry name" value="HTH-TYPE TRANSCRIPTIONAL REGULATORY PROTEIN GABR"/>
    <property type="match status" value="1"/>
</dbReference>